<gene>
    <name evidence="1" type="ORF">SELMODRAFT_430417</name>
</gene>
<dbReference type="HOGENOM" id="CLU_761642_0_0_1"/>
<dbReference type="AlphaFoldDB" id="D8T9C6"/>
<protein>
    <submittedName>
        <fullName evidence="1">Uncharacterized protein</fullName>
    </submittedName>
</protein>
<keyword evidence="2" id="KW-1185">Reference proteome</keyword>
<dbReference type="InParanoid" id="D8T9C6"/>
<evidence type="ECO:0000313" key="1">
    <source>
        <dbReference type="EMBL" id="EFJ06683.1"/>
    </source>
</evidence>
<dbReference type="KEGG" id="smo:SELMODRAFT_430417"/>
<dbReference type="Proteomes" id="UP000001514">
    <property type="component" value="Unassembled WGS sequence"/>
</dbReference>
<evidence type="ECO:0000313" key="2">
    <source>
        <dbReference type="Proteomes" id="UP000001514"/>
    </source>
</evidence>
<accession>D8T9C6</accession>
<proteinExistence type="predicted"/>
<dbReference type="Gramene" id="EFJ06683">
    <property type="protein sequence ID" value="EFJ06683"/>
    <property type="gene ID" value="SELMODRAFT_430417"/>
</dbReference>
<reference evidence="1 2" key="1">
    <citation type="journal article" date="2011" name="Science">
        <title>The Selaginella genome identifies genetic changes associated with the evolution of vascular plants.</title>
        <authorList>
            <person name="Banks J.A."/>
            <person name="Nishiyama T."/>
            <person name="Hasebe M."/>
            <person name="Bowman J.L."/>
            <person name="Gribskov M."/>
            <person name="dePamphilis C."/>
            <person name="Albert V.A."/>
            <person name="Aono N."/>
            <person name="Aoyama T."/>
            <person name="Ambrose B.A."/>
            <person name="Ashton N.W."/>
            <person name="Axtell M.J."/>
            <person name="Barker E."/>
            <person name="Barker M.S."/>
            <person name="Bennetzen J.L."/>
            <person name="Bonawitz N.D."/>
            <person name="Chapple C."/>
            <person name="Cheng C."/>
            <person name="Correa L.G."/>
            <person name="Dacre M."/>
            <person name="DeBarry J."/>
            <person name="Dreyer I."/>
            <person name="Elias M."/>
            <person name="Engstrom E.M."/>
            <person name="Estelle M."/>
            <person name="Feng L."/>
            <person name="Finet C."/>
            <person name="Floyd S.K."/>
            <person name="Frommer W.B."/>
            <person name="Fujita T."/>
            <person name="Gramzow L."/>
            <person name="Gutensohn M."/>
            <person name="Harholt J."/>
            <person name="Hattori M."/>
            <person name="Heyl A."/>
            <person name="Hirai T."/>
            <person name="Hiwatashi Y."/>
            <person name="Ishikawa M."/>
            <person name="Iwata M."/>
            <person name="Karol K.G."/>
            <person name="Koehler B."/>
            <person name="Kolukisaoglu U."/>
            <person name="Kubo M."/>
            <person name="Kurata T."/>
            <person name="Lalonde S."/>
            <person name="Li K."/>
            <person name="Li Y."/>
            <person name="Litt A."/>
            <person name="Lyons E."/>
            <person name="Manning G."/>
            <person name="Maruyama T."/>
            <person name="Michael T.P."/>
            <person name="Mikami K."/>
            <person name="Miyazaki S."/>
            <person name="Morinaga S."/>
            <person name="Murata T."/>
            <person name="Mueller-Roeber B."/>
            <person name="Nelson D.R."/>
            <person name="Obara M."/>
            <person name="Oguri Y."/>
            <person name="Olmstead R.G."/>
            <person name="Onodera N."/>
            <person name="Petersen B.L."/>
            <person name="Pils B."/>
            <person name="Prigge M."/>
            <person name="Rensing S.A."/>
            <person name="Riano-Pachon D.M."/>
            <person name="Roberts A.W."/>
            <person name="Sato Y."/>
            <person name="Scheller H.V."/>
            <person name="Schulz B."/>
            <person name="Schulz C."/>
            <person name="Shakirov E.V."/>
            <person name="Shibagaki N."/>
            <person name="Shinohara N."/>
            <person name="Shippen D.E."/>
            <person name="Soerensen I."/>
            <person name="Sotooka R."/>
            <person name="Sugimoto N."/>
            <person name="Sugita M."/>
            <person name="Sumikawa N."/>
            <person name="Tanurdzic M."/>
            <person name="Theissen G."/>
            <person name="Ulvskov P."/>
            <person name="Wakazuki S."/>
            <person name="Weng J.K."/>
            <person name="Willats W.W."/>
            <person name="Wipf D."/>
            <person name="Wolf P.G."/>
            <person name="Yang L."/>
            <person name="Zimmer A.D."/>
            <person name="Zhu Q."/>
            <person name="Mitros T."/>
            <person name="Hellsten U."/>
            <person name="Loque D."/>
            <person name="Otillar R."/>
            <person name="Salamov A."/>
            <person name="Schmutz J."/>
            <person name="Shapiro H."/>
            <person name="Lindquist E."/>
            <person name="Lucas S."/>
            <person name="Rokhsar D."/>
            <person name="Grigoriev I.V."/>
        </authorList>
    </citation>
    <scope>NUCLEOTIDE SEQUENCE [LARGE SCALE GENOMIC DNA]</scope>
</reference>
<name>D8T9C6_SELML</name>
<sequence length="364" mass="40294">MSAGIVTSNDASWFSVMNLMIGALKRLPKTVAGEVFAVLQLQRLSRVGLRVGVSLGVQRGWQVDVQYAQYASCCDSVSLGYTIRGYSRARDAWAFWHFKSLPPLPPEGGSDDAGSVYGRLDPFMYRSKLMAAGIVVVGKHAGGVPFARPCFAPKWMVIVEAADEEADEQQLEWTIVSSIDVRGLCRNVEPHHLLPCKRANNMLFLHLLDRPVAFNLDTRAWHLHVPRWNVNREESVWNVAYVPSLTAPPDNDGRDSNLGIGLFLPGDIIIWRLFQKPGYGGAFVFVLRGGVDRSSSYQQSRMSPLILVEKSAAKKALNALTKSMLEGAAGFFLLHSWCGRKNPAAILSLSKICLKVPDYYARTL</sequence>
<organism evidence="2">
    <name type="scientific">Selaginella moellendorffii</name>
    <name type="common">Spikemoss</name>
    <dbReference type="NCBI Taxonomy" id="88036"/>
    <lineage>
        <taxon>Eukaryota</taxon>
        <taxon>Viridiplantae</taxon>
        <taxon>Streptophyta</taxon>
        <taxon>Embryophyta</taxon>
        <taxon>Tracheophyta</taxon>
        <taxon>Lycopodiopsida</taxon>
        <taxon>Selaginellales</taxon>
        <taxon>Selaginellaceae</taxon>
        <taxon>Selaginella</taxon>
    </lineage>
</organism>
<dbReference type="EMBL" id="GL377695">
    <property type="protein sequence ID" value="EFJ06683.1"/>
    <property type="molecule type" value="Genomic_DNA"/>
</dbReference>